<sequence>MVFPAKRFCLVPSMEGVRWAFSCGTWLPSRAEWLAGGGPCDPSSPRRRSALASSSLPGTLRQPW</sequence>
<proteinExistence type="predicted"/>
<feature type="region of interest" description="Disordered" evidence="1">
    <location>
        <begin position="38"/>
        <end position="64"/>
    </location>
</feature>
<dbReference type="AlphaFoldDB" id="A0A8C9PV14"/>
<name>A0A8C9PV14_SPEDA</name>
<evidence type="ECO:0000313" key="2">
    <source>
        <dbReference type="Ensembl" id="ENSSDAP00000012657.1"/>
    </source>
</evidence>
<evidence type="ECO:0000313" key="3">
    <source>
        <dbReference type="Proteomes" id="UP000694422"/>
    </source>
</evidence>
<dbReference type="Ensembl" id="ENSSDAT00000014332.1">
    <property type="protein sequence ID" value="ENSSDAP00000012657.1"/>
    <property type="gene ID" value="ENSSDAG00000011426.1"/>
</dbReference>
<evidence type="ECO:0000256" key="1">
    <source>
        <dbReference type="SAM" id="MobiDB-lite"/>
    </source>
</evidence>
<accession>A0A8C9PV14</accession>
<reference evidence="2" key="1">
    <citation type="submission" date="2025-08" db="UniProtKB">
        <authorList>
            <consortium name="Ensembl"/>
        </authorList>
    </citation>
    <scope>IDENTIFICATION</scope>
</reference>
<reference evidence="2" key="2">
    <citation type="submission" date="2025-09" db="UniProtKB">
        <authorList>
            <consortium name="Ensembl"/>
        </authorList>
    </citation>
    <scope>IDENTIFICATION</scope>
</reference>
<protein>
    <submittedName>
        <fullName evidence="2">Uncharacterized protein</fullName>
    </submittedName>
</protein>
<keyword evidence="3" id="KW-1185">Reference proteome</keyword>
<dbReference type="Proteomes" id="UP000694422">
    <property type="component" value="Unplaced"/>
</dbReference>
<organism evidence="2 3">
    <name type="scientific">Spermophilus dauricus</name>
    <name type="common">Daurian ground squirrel</name>
    <dbReference type="NCBI Taxonomy" id="99837"/>
    <lineage>
        <taxon>Eukaryota</taxon>
        <taxon>Metazoa</taxon>
        <taxon>Chordata</taxon>
        <taxon>Craniata</taxon>
        <taxon>Vertebrata</taxon>
        <taxon>Euteleostomi</taxon>
        <taxon>Mammalia</taxon>
        <taxon>Eutheria</taxon>
        <taxon>Euarchontoglires</taxon>
        <taxon>Glires</taxon>
        <taxon>Rodentia</taxon>
        <taxon>Sciuromorpha</taxon>
        <taxon>Sciuridae</taxon>
        <taxon>Xerinae</taxon>
        <taxon>Marmotini</taxon>
        <taxon>Spermophilus</taxon>
    </lineage>
</organism>